<protein>
    <submittedName>
        <fullName evidence="1">Uncharacterized protein</fullName>
    </submittedName>
</protein>
<evidence type="ECO:0000313" key="2">
    <source>
        <dbReference type="Proteomes" id="UP000284605"/>
    </source>
</evidence>
<accession>A0A418W8Q6</accession>
<gene>
    <name evidence="1" type="ORF">D3874_04610</name>
</gene>
<comment type="caution">
    <text evidence="1">The sequence shown here is derived from an EMBL/GenBank/DDBJ whole genome shotgun (WGS) entry which is preliminary data.</text>
</comment>
<sequence>MSEPARVTIQRGSLYLTRDVYDRYFGGLQAVVLLRRETALLVMPVRHAAGGGYLLKQRNGTGDRVVTAADFFREQGMDDDLPHILPAQWSTEQVGLWVADAFK</sequence>
<organism evidence="1 2">
    <name type="scientific">Oleomonas cavernae</name>
    <dbReference type="NCBI Taxonomy" id="2320859"/>
    <lineage>
        <taxon>Bacteria</taxon>
        <taxon>Pseudomonadati</taxon>
        <taxon>Pseudomonadota</taxon>
        <taxon>Alphaproteobacteria</taxon>
        <taxon>Acetobacterales</taxon>
        <taxon>Acetobacteraceae</taxon>
        <taxon>Oleomonas</taxon>
    </lineage>
</organism>
<keyword evidence="2" id="KW-1185">Reference proteome</keyword>
<proteinExistence type="predicted"/>
<dbReference type="Proteomes" id="UP000284605">
    <property type="component" value="Unassembled WGS sequence"/>
</dbReference>
<evidence type="ECO:0000313" key="1">
    <source>
        <dbReference type="EMBL" id="RJF86393.1"/>
    </source>
</evidence>
<dbReference type="AlphaFoldDB" id="A0A418W8Q6"/>
<dbReference type="OrthoDB" id="8081572at2"/>
<dbReference type="RefSeq" id="WP_119777031.1">
    <property type="nucleotide sequence ID" value="NZ_QYUK01000011.1"/>
</dbReference>
<reference evidence="1 2" key="1">
    <citation type="submission" date="2018-09" db="EMBL/GenBank/DDBJ databases">
        <authorList>
            <person name="Zhu H."/>
        </authorList>
    </citation>
    <scope>NUCLEOTIDE SEQUENCE [LARGE SCALE GENOMIC DNA]</scope>
    <source>
        <strain evidence="1 2">K1W22B-8</strain>
    </source>
</reference>
<dbReference type="EMBL" id="QYUK01000011">
    <property type="protein sequence ID" value="RJF86393.1"/>
    <property type="molecule type" value="Genomic_DNA"/>
</dbReference>
<name>A0A418W8Q6_9PROT</name>